<feature type="transmembrane region" description="Helical" evidence="5">
    <location>
        <begin position="59"/>
        <end position="76"/>
    </location>
</feature>
<gene>
    <name evidence="6" type="ORF">Rhopal_000650-T1</name>
</gene>
<evidence type="ECO:0000256" key="2">
    <source>
        <dbReference type="ARBA" id="ARBA00022692"/>
    </source>
</evidence>
<evidence type="ECO:0000256" key="1">
    <source>
        <dbReference type="ARBA" id="ARBA00004141"/>
    </source>
</evidence>
<feature type="transmembrane region" description="Helical" evidence="5">
    <location>
        <begin position="148"/>
        <end position="166"/>
    </location>
</feature>
<keyword evidence="2 5" id="KW-0812">Transmembrane</keyword>
<dbReference type="PANTHER" id="PTHR35042:SF1">
    <property type="entry name" value="DUF1772-DOMAIN-CONTAINING PROTEIN"/>
    <property type="match status" value="1"/>
</dbReference>
<organism evidence="6 7">
    <name type="scientific">Rhodotorula paludigena</name>
    <dbReference type="NCBI Taxonomy" id="86838"/>
    <lineage>
        <taxon>Eukaryota</taxon>
        <taxon>Fungi</taxon>
        <taxon>Dikarya</taxon>
        <taxon>Basidiomycota</taxon>
        <taxon>Pucciniomycotina</taxon>
        <taxon>Microbotryomycetes</taxon>
        <taxon>Sporidiobolales</taxon>
        <taxon>Sporidiobolaceae</taxon>
        <taxon>Rhodotorula</taxon>
    </lineage>
</organism>
<name>A0AAV5G5M4_9BASI</name>
<proteinExistence type="predicted"/>
<evidence type="ECO:0000313" key="6">
    <source>
        <dbReference type="EMBL" id="GJN87695.1"/>
    </source>
</evidence>
<keyword evidence="4 5" id="KW-0472">Membrane</keyword>
<reference evidence="6 7" key="1">
    <citation type="submission" date="2021-12" db="EMBL/GenBank/DDBJ databases">
        <title>High titer production of polyol ester of fatty acids by Rhodotorula paludigena BS15 towards product separation-free biomass refinery.</title>
        <authorList>
            <person name="Mano J."/>
            <person name="Ono H."/>
            <person name="Tanaka T."/>
            <person name="Naito K."/>
            <person name="Sushida H."/>
            <person name="Ike M."/>
            <person name="Tokuyasu K."/>
            <person name="Kitaoka M."/>
        </authorList>
    </citation>
    <scope>NUCLEOTIDE SEQUENCE [LARGE SCALE GENOMIC DNA]</scope>
    <source>
        <strain evidence="6 7">BS15</strain>
    </source>
</reference>
<evidence type="ECO:0000256" key="5">
    <source>
        <dbReference type="SAM" id="Phobius"/>
    </source>
</evidence>
<dbReference type="AlphaFoldDB" id="A0AAV5G5M4"/>
<evidence type="ECO:0000256" key="4">
    <source>
        <dbReference type="ARBA" id="ARBA00023136"/>
    </source>
</evidence>
<protein>
    <recommendedName>
        <fullName evidence="8">DUF1772-domain-containing protein</fullName>
    </recommendedName>
</protein>
<comment type="caution">
    <text evidence="6">The sequence shown here is derived from an EMBL/GenBank/DDBJ whole genome shotgun (WGS) entry which is preliminary data.</text>
</comment>
<dbReference type="Proteomes" id="UP001342314">
    <property type="component" value="Unassembled WGS sequence"/>
</dbReference>
<dbReference type="PANTHER" id="PTHR35042">
    <property type="entry name" value="ANTHRONE OXYGENASE ENCC"/>
    <property type="match status" value="1"/>
</dbReference>
<dbReference type="InterPro" id="IPR013901">
    <property type="entry name" value="Anthrone_oxy"/>
</dbReference>
<evidence type="ECO:0000256" key="3">
    <source>
        <dbReference type="ARBA" id="ARBA00022989"/>
    </source>
</evidence>
<dbReference type="GO" id="GO:0016020">
    <property type="term" value="C:membrane"/>
    <property type="evidence" value="ECO:0007669"/>
    <property type="project" value="UniProtKB-SubCell"/>
</dbReference>
<comment type="subcellular location">
    <subcellularLocation>
        <location evidence="1">Membrane</location>
        <topology evidence="1">Multi-pass membrane protein</topology>
    </subcellularLocation>
</comment>
<keyword evidence="7" id="KW-1185">Reference proteome</keyword>
<evidence type="ECO:0000313" key="7">
    <source>
        <dbReference type="Proteomes" id="UP001342314"/>
    </source>
</evidence>
<evidence type="ECO:0008006" key="8">
    <source>
        <dbReference type="Google" id="ProtNLM"/>
    </source>
</evidence>
<sequence length="168" mass="16968">MSAPRLCTTLACSIALATAGGIASLSYSSVPLLVSLAKRASVPDSLADLRALFSSGSHVFPQLASLAAALFASSAYSSAAASAARTGYGLAAGLTASILPFTVAVMLPAVNAQLIELDERVNKKKDAAREPSQDEVVTLLRKFGAYNAVRAALIGAGGVVGVWTAVTA</sequence>
<feature type="transmembrane region" description="Helical" evidence="5">
    <location>
        <begin position="88"/>
        <end position="110"/>
    </location>
</feature>
<dbReference type="Pfam" id="PF08592">
    <property type="entry name" value="Anthrone_oxy"/>
    <property type="match status" value="1"/>
</dbReference>
<dbReference type="EMBL" id="BQKY01000002">
    <property type="protein sequence ID" value="GJN87695.1"/>
    <property type="molecule type" value="Genomic_DNA"/>
</dbReference>
<keyword evidence="3 5" id="KW-1133">Transmembrane helix</keyword>
<accession>A0AAV5G5M4</accession>